<dbReference type="STRING" id="373672.SAMN05421785_103274"/>
<gene>
    <name evidence="1" type="ORF">SAMN05421785_103274</name>
</gene>
<dbReference type="Proteomes" id="UP000185781">
    <property type="component" value="Unassembled WGS sequence"/>
</dbReference>
<proteinExistence type="predicted"/>
<organism evidence="1 2">
    <name type="scientific">Chryseobacterium gambrini</name>
    <dbReference type="NCBI Taxonomy" id="373672"/>
    <lineage>
        <taxon>Bacteria</taxon>
        <taxon>Pseudomonadati</taxon>
        <taxon>Bacteroidota</taxon>
        <taxon>Flavobacteriia</taxon>
        <taxon>Flavobacteriales</taxon>
        <taxon>Weeksellaceae</taxon>
        <taxon>Chryseobacterium group</taxon>
        <taxon>Chryseobacterium</taxon>
    </lineage>
</organism>
<evidence type="ECO:0000313" key="2">
    <source>
        <dbReference type="Proteomes" id="UP000185781"/>
    </source>
</evidence>
<protein>
    <submittedName>
        <fullName evidence="1">Uncharacterized protein</fullName>
    </submittedName>
</protein>
<name>A0A1N7MJA4_9FLAO</name>
<dbReference type="AlphaFoldDB" id="A0A1N7MJA4"/>
<sequence>MGLYYYLTTNPKIKLFKLNIASLENNLSMSFFYEFYLTDLNMDAFICGK</sequence>
<dbReference type="EMBL" id="FTOV01000003">
    <property type="protein sequence ID" value="SIS86254.1"/>
    <property type="molecule type" value="Genomic_DNA"/>
</dbReference>
<evidence type="ECO:0000313" key="1">
    <source>
        <dbReference type="EMBL" id="SIS86254.1"/>
    </source>
</evidence>
<accession>A0A1N7MJA4</accession>
<reference evidence="1 2" key="1">
    <citation type="submission" date="2017-01" db="EMBL/GenBank/DDBJ databases">
        <authorList>
            <person name="Mah S.A."/>
            <person name="Swanson W.J."/>
            <person name="Moy G.W."/>
            <person name="Vacquier V.D."/>
        </authorList>
    </citation>
    <scope>NUCLEOTIDE SEQUENCE [LARGE SCALE GENOMIC DNA]</scope>
    <source>
        <strain evidence="1 2">DSM 18014</strain>
    </source>
</reference>